<feature type="compositionally biased region" description="Basic and acidic residues" evidence="1">
    <location>
        <begin position="218"/>
        <end position="234"/>
    </location>
</feature>
<keyword evidence="4" id="KW-1185">Reference proteome</keyword>
<keyword evidence="2" id="KW-1133">Transmembrane helix</keyword>
<evidence type="ECO:0000313" key="4">
    <source>
        <dbReference type="Proteomes" id="UP001370490"/>
    </source>
</evidence>
<keyword evidence="2" id="KW-0812">Transmembrane</keyword>
<evidence type="ECO:0000256" key="2">
    <source>
        <dbReference type="SAM" id="Phobius"/>
    </source>
</evidence>
<dbReference type="EMBL" id="JBAMMX010000001">
    <property type="protein sequence ID" value="KAK6947980.1"/>
    <property type="molecule type" value="Genomic_DNA"/>
</dbReference>
<proteinExistence type="predicted"/>
<comment type="caution">
    <text evidence="3">The sequence shown here is derived from an EMBL/GenBank/DDBJ whole genome shotgun (WGS) entry which is preliminary data.</text>
</comment>
<feature type="transmembrane region" description="Helical" evidence="2">
    <location>
        <begin position="114"/>
        <end position="136"/>
    </location>
</feature>
<name>A0AAN8WAD3_9MAGN</name>
<feature type="region of interest" description="Disordered" evidence="1">
    <location>
        <begin position="248"/>
        <end position="267"/>
    </location>
</feature>
<sequence length="267" mass="29618">MNSLALTLSSSASTLRNPNRSLDAIPSPLTTRVRPMCYFNRAPRQRSKRGRRNGGICKAAGGVELSSDAPVAFAIGACILHSLLFPVSVGPEEEDDQEDDASSLSLIASTDVRLAAMGIIGFIPFFNWLSWIFAWMDTGKQRYAVYAIVYMAPYLRSNFSLSPEESWLPLASILFCIVHIQLEASIRNGDLQGFQFFNQAAKNISSITEKKSGRHGTSKGELEETRNLPSAHEHLRDEIRGWGTSRETFHYPEHSNEDGDAEKGIKH</sequence>
<dbReference type="Proteomes" id="UP001370490">
    <property type="component" value="Unassembled WGS sequence"/>
</dbReference>
<dbReference type="PANTHER" id="PTHR36804:SF1">
    <property type="entry name" value="OS04G0585600 PROTEIN"/>
    <property type="match status" value="1"/>
</dbReference>
<evidence type="ECO:0000256" key="1">
    <source>
        <dbReference type="SAM" id="MobiDB-lite"/>
    </source>
</evidence>
<dbReference type="AlphaFoldDB" id="A0AAN8WAD3"/>
<reference evidence="3 4" key="1">
    <citation type="submission" date="2023-12" db="EMBL/GenBank/DDBJ databases">
        <title>A high-quality genome assembly for Dillenia turbinata (Dilleniales).</title>
        <authorList>
            <person name="Chanderbali A."/>
        </authorList>
    </citation>
    <scope>NUCLEOTIDE SEQUENCE [LARGE SCALE GENOMIC DNA]</scope>
    <source>
        <strain evidence="3">LSX21</strain>
        <tissue evidence="3">Leaf</tissue>
    </source>
</reference>
<organism evidence="3 4">
    <name type="scientific">Dillenia turbinata</name>
    <dbReference type="NCBI Taxonomy" id="194707"/>
    <lineage>
        <taxon>Eukaryota</taxon>
        <taxon>Viridiplantae</taxon>
        <taxon>Streptophyta</taxon>
        <taxon>Embryophyta</taxon>
        <taxon>Tracheophyta</taxon>
        <taxon>Spermatophyta</taxon>
        <taxon>Magnoliopsida</taxon>
        <taxon>eudicotyledons</taxon>
        <taxon>Gunneridae</taxon>
        <taxon>Pentapetalae</taxon>
        <taxon>Dilleniales</taxon>
        <taxon>Dilleniaceae</taxon>
        <taxon>Dillenia</taxon>
    </lineage>
</organism>
<evidence type="ECO:0000313" key="3">
    <source>
        <dbReference type="EMBL" id="KAK6947980.1"/>
    </source>
</evidence>
<dbReference type="PANTHER" id="PTHR36804">
    <property type="entry name" value="OSJNBA0013K16.11 PROTEIN"/>
    <property type="match status" value="1"/>
</dbReference>
<protein>
    <submittedName>
        <fullName evidence="3">Uncharacterized protein</fullName>
    </submittedName>
</protein>
<feature type="region of interest" description="Disordered" evidence="1">
    <location>
        <begin position="208"/>
        <end position="234"/>
    </location>
</feature>
<accession>A0AAN8WAD3</accession>
<gene>
    <name evidence="3" type="ORF">RJ641_001453</name>
</gene>
<keyword evidence="2" id="KW-0472">Membrane</keyword>